<evidence type="ECO:0000313" key="3">
    <source>
        <dbReference type="Proteomes" id="UP000019586"/>
    </source>
</evidence>
<gene>
    <name evidence="2" type="ORF">KPNJ2_04320</name>
</gene>
<evidence type="ECO:0000313" key="2">
    <source>
        <dbReference type="EMBL" id="AHM81100.1"/>
    </source>
</evidence>
<reference evidence="2 3" key="1">
    <citation type="journal article" date="2014" name="Proc. Natl. Acad. Sci. U.S.A.">
        <title>Molecular dissection of the evolution of carbapenem-resistant multilocus sequence type 258 Klebsiella pneumoniae.</title>
        <authorList>
            <person name="Deleo F.R."/>
            <person name="Chen L."/>
            <person name="Porcella S.F."/>
            <person name="Martens C.A."/>
            <person name="Kobayashi S.D."/>
            <person name="Porter A.R."/>
            <person name="Chavda K.D."/>
            <person name="Jacobs M.R."/>
            <person name="Mathema B."/>
            <person name="Olsen R.J."/>
            <person name="Bonomo R.A."/>
            <person name="Musser J.M."/>
            <person name="Kreiswirth B.N."/>
        </authorList>
    </citation>
    <scope>NUCLEOTIDE SEQUENCE [LARGE SCALE GENOMIC DNA]</scope>
    <source>
        <strain evidence="2">30684/NJST258_2</strain>
    </source>
</reference>
<keyword evidence="1" id="KW-0812">Transmembrane</keyword>
<sequence length="32" mass="3674">MRRGAINVNLSLHLVFNQLYFPLGVIFYPPLA</sequence>
<dbReference type="AlphaFoldDB" id="W8UPV1"/>
<evidence type="ECO:0000256" key="1">
    <source>
        <dbReference type="SAM" id="Phobius"/>
    </source>
</evidence>
<keyword evidence="1" id="KW-1133">Transmembrane helix</keyword>
<name>W8UPV1_KLEPN</name>
<dbReference type="Proteomes" id="UP000019586">
    <property type="component" value="Chromosome"/>
</dbReference>
<keyword evidence="1" id="KW-0472">Membrane</keyword>
<dbReference type="HOGENOM" id="CLU_3389891_0_0_6"/>
<proteinExistence type="predicted"/>
<feature type="transmembrane region" description="Helical" evidence="1">
    <location>
        <begin position="12"/>
        <end position="31"/>
    </location>
</feature>
<dbReference type="KEGG" id="kps:KPNJ2_04320"/>
<protein>
    <submittedName>
        <fullName evidence="2">Uncharacterized protein</fullName>
    </submittedName>
</protein>
<accession>W8UPV1</accession>
<dbReference type="EMBL" id="CP006918">
    <property type="protein sequence ID" value="AHM81100.1"/>
    <property type="molecule type" value="Genomic_DNA"/>
</dbReference>
<organism evidence="2 3">
    <name type="scientific">Klebsiella pneumoniae 30684/NJST258_2</name>
    <dbReference type="NCBI Taxonomy" id="1420013"/>
    <lineage>
        <taxon>Bacteria</taxon>
        <taxon>Pseudomonadati</taxon>
        <taxon>Pseudomonadota</taxon>
        <taxon>Gammaproteobacteria</taxon>
        <taxon>Enterobacterales</taxon>
        <taxon>Enterobacteriaceae</taxon>
        <taxon>Klebsiella/Raoultella group</taxon>
        <taxon>Klebsiella</taxon>
        <taxon>Klebsiella pneumoniae complex</taxon>
    </lineage>
</organism>